<dbReference type="Gene3D" id="3.40.50.800">
    <property type="entry name" value="Anticodon-binding domain"/>
    <property type="match status" value="1"/>
</dbReference>
<keyword evidence="3" id="KW-0547">Nucleotide-binding</keyword>
<dbReference type="Gene3D" id="3.30.930.10">
    <property type="entry name" value="Bira Bifunctional Protein, Domain 2"/>
    <property type="match status" value="1"/>
</dbReference>
<dbReference type="AlphaFoldDB" id="A0A0M3JWZ8"/>
<dbReference type="GO" id="GO:0004827">
    <property type="term" value="F:proline-tRNA ligase activity"/>
    <property type="evidence" value="ECO:0007669"/>
    <property type="project" value="UniProtKB-EC"/>
</dbReference>
<feature type="domain" description="Aminoacyl-transfer RNA synthetases class-II family profile" evidence="9">
    <location>
        <begin position="66"/>
        <end position="340"/>
    </location>
</feature>
<dbReference type="PANTHER" id="PTHR42753">
    <property type="entry name" value="MITOCHONDRIAL RIBOSOME PROTEIN L39/PROLYL-TRNA LIGASE FAMILY MEMBER"/>
    <property type="match status" value="1"/>
</dbReference>
<dbReference type="InterPro" id="IPR002316">
    <property type="entry name" value="Pro-tRNA-ligase_IIa"/>
</dbReference>
<evidence type="ECO:0000259" key="9">
    <source>
        <dbReference type="PROSITE" id="PS50862"/>
    </source>
</evidence>
<keyword evidence="4" id="KW-0067">ATP-binding</keyword>
<dbReference type="InterPro" id="IPR050062">
    <property type="entry name" value="Pro-tRNA_synthetase"/>
</dbReference>
<evidence type="ECO:0000256" key="3">
    <source>
        <dbReference type="ARBA" id="ARBA00022741"/>
    </source>
</evidence>
<dbReference type="GO" id="GO:0005524">
    <property type="term" value="F:ATP binding"/>
    <property type="evidence" value="ECO:0007669"/>
    <property type="project" value="UniProtKB-KW"/>
</dbReference>
<dbReference type="EC" id="6.1.1.15" evidence="1"/>
<dbReference type="PRINTS" id="PR01046">
    <property type="entry name" value="TRNASYNTHPRO"/>
</dbReference>
<dbReference type="Proteomes" id="UP000267096">
    <property type="component" value="Unassembled WGS sequence"/>
</dbReference>
<dbReference type="PANTHER" id="PTHR42753:SF2">
    <property type="entry name" value="PROLINE--TRNA LIGASE"/>
    <property type="match status" value="1"/>
</dbReference>
<dbReference type="OrthoDB" id="10267474at2759"/>
<organism evidence="12">
    <name type="scientific">Anisakis simplex</name>
    <name type="common">Herring worm</name>
    <dbReference type="NCBI Taxonomy" id="6269"/>
    <lineage>
        <taxon>Eukaryota</taxon>
        <taxon>Metazoa</taxon>
        <taxon>Ecdysozoa</taxon>
        <taxon>Nematoda</taxon>
        <taxon>Chromadorea</taxon>
        <taxon>Rhabditida</taxon>
        <taxon>Spirurina</taxon>
        <taxon>Ascaridomorpha</taxon>
        <taxon>Ascaridoidea</taxon>
        <taxon>Anisakidae</taxon>
        <taxon>Anisakis</taxon>
        <taxon>Anisakis simplex complex</taxon>
    </lineage>
</organism>
<keyword evidence="6" id="KW-0030">Aminoacyl-tRNA synthetase</keyword>
<evidence type="ECO:0000256" key="8">
    <source>
        <dbReference type="ARBA" id="ARBA00047671"/>
    </source>
</evidence>
<reference evidence="10 11" key="2">
    <citation type="submission" date="2018-11" db="EMBL/GenBank/DDBJ databases">
        <authorList>
            <consortium name="Pathogen Informatics"/>
        </authorList>
    </citation>
    <scope>NUCLEOTIDE SEQUENCE [LARGE SCALE GENOMIC DNA]</scope>
</reference>
<evidence type="ECO:0000313" key="11">
    <source>
        <dbReference type="Proteomes" id="UP000267096"/>
    </source>
</evidence>
<sequence length="410" mass="46862">MVVHRASRFLFGMPQSGAGTKSLSYHLMLEKGLIHPNAKGLFSILPLGKFFYMYFFLHETLFIDKLVRLIENELNMIGALKMSMPTLGAKELWTKVDRWQKLGSEMFRLVDREGKHFCLQPTAEEMITQIITQRGIHRKTMFPFMIYQTTPKFRDEMNPRFGLLRSREFLMNDLYTFDKCREDALKTYDLISRVYHRILCDKLGFNVYVVRADSGNIGGSISHEYHLPSDSGEDSIAYCERCREGVNSELFRRGEKPCSQCDELSMKTISLGRLIAAAIDVLSPDNKSLRLPSMIQPFKMVVIPPSDSSSPHNYPQLSSYAECLVEELDSVPALNNEILLDDRTNYSVGKRLLLASQLGISHIVVVGAKSASLFTYRPLVEYFTVESYQSDPIDMGMISHEELFEIVQNI</sequence>
<dbReference type="InterPro" id="IPR036621">
    <property type="entry name" value="Anticodon-bd_dom_sf"/>
</dbReference>
<evidence type="ECO:0000256" key="1">
    <source>
        <dbReference type="ARBA" id="ARBA00012831"/>
    </source>
</evidence>
<dbReference type="GO" id="GO:0005739">
    <property type="term" value="C:mitochondrion"/>
    <property type="evidence" value="ECO:0007669"/>
    <property type="project" value="TreeGrafter"/>
</dbReference>
<dbReference type="InterPro" id="IPR045864">
    <property type="entry name" value="aa-tRNA-synth_II/BPL/LPL"/>
</dbReference>
<name>A0A0M3JWZ8_ANISI</name>
<evidence type="ECO:0000256" key="4">
    <source>
        <dbReference type="ARBA" id="ARBA00022840"/>
    </source>
</evidence>
<evidence type="ECO:0000256" key="2">
    <source>
        <dbReference type="ARBA" id="ARBA00022598"/>
    </source>
</evidence>
<accession>A0A0M3JWZ8</accession>
<keyword evidence="11" id="KW-1185">Reference proteome</keyword>
<protein>
    <recommendedName>
        <fullName evidence="1">proline--tRNA ligase</fullName>
        <ecNumber evidence="1">6.1.1.15</ecNumber>
    </recommendedName>
    <alternativeName>
        <fullName evidence="7">Prolyl-tRNA synthetase</fullName>
    </alternativeName>
</protein>
<reference evidence="12" key="1">
    <citation type="submission" date="2016-04" db="UniProtKB">
        <authorList>
            <consortium name="WormBaseParasite"/>
        </authorList>
    </citation>
    <scope>IDENTIFICATION</scope>
</reference>
<keyword evidence="5" id="KW-0648">Protein biosynthesis</keyword>
<evidence type="ECO:0000256" key="7">
    <source>
        <dbReference type="ARBA" id="ARBA00029731"/>
    </source>
</evidence>
<evidence type="ECO:0000313" key="10">
    <source>
        <dbReference type="EMBL" id="VDK47067.1"/>
    </source>
</evidence>
<evidence type="ECO:0000313" key="12">
    <source>
        <dbReference type="WBParaSite" id="ASIM_0001284301-mRNA-1"/>
    </source>
</evidence>
<dbReference type="GO" id="GO:0006433">
    <property type="term" value="P:prolyl-tRNA aminoacylation"/>
    <property type="evidence" value="ECO:0007669"/>
    <property type="project" value="InterPro"/>
</dbReference>
<keyword evidence="2" id="KW-0436">Ligase</keyword>
<evidence type="ECO:0000256" key="6">
    <source>
        <dbReference type="ARBA" id="ARBA00023146"/>
    </source>
</evidence>
<comment type="catalytic activity">
    <reaction evidence="8">
        <text>tRNA(Pro) + L-proline + ATP = L-prolyl-tRNA(Pro) + AMP + diphosphate</text>
        <dbReference type="Rhea" id="RHEA:14305"/>
        <dbReference type="Rhea" id="RHEA-COMP:9700"/>
        <dbReference type="Rhea" id="RHEA-COMP:9702"/>
        <dbReference type="ChEBI" id="CHEBI:30616"/>
        <dbReference type="ChEBI" id="CHEBI:33019"/>
        <dbReference type="ChEBI" id="CHEBI:60039"/>
        <dbReference type="ChEBI" id="CHEBI:78442"/>
        <dbReference type="ChEBI" id="CHEBI:78532"/>
        <dbReference type="ChEBI" id="CHEBI:456215"/>
        <dbReference type="EC" id="6.1.1.15"/>
    </reaction>
</comment>
<gene>
    <name evidence="10" type="ORF">ASIM_LOCUS12309</name>
</gene>
<dbReference type="InterPro" id="IPR002314">
    <property type="entry name" value="aa-tRNA-synt_IIb"/>
</dbReference>
<dbReference type="Pfam" id="PF00587">
    <property type="entry name" value="tRNA-synt_2b"/>
    <property type="match status" value="1"/>
</dbReference>
<dbReference type="InterPro" id="IPR006195">
    <property type="entry name" value="aa-tRNA-synth_II"/>
</dbReference>
<proteinExistence type="predicted"/>
<dbReference type="EMBL" id="UYRR01031167">
    <property type="protein sequence ID" value="VDK47067.1"/>
    <property type="molecule type" value="Genomic_DNA"/>
</dbReference>
<evidence type="ECO:0000256" key="5">
    <source>
        <dbReference type="ARBA" id="ARBA00022917"/>
    </source>
</evidence>
<dbReference type="WBParaSite" id="ASIM_0001284301-mRNA-1">
    <property type="protein sequence ID" value="ASIM_0001284301-mRNA-1"/>
    <property type="gene ID" value="ASIM_0001284301"/>
</dbReference>
<dbReference type="PROSITE" id="PS50862">
    <property type="entry name" value="AA_TRNA_LIGASE_II"/>
    <property type="match status" value="1"/>
</dbReference>
<dbReference type="SUPFAM" id="SSF52954">
    <property type="entry name" value="Class II aaRS ABD-related"/>
    <property type="match status" value="1"/>
</dbReference>
<dbReference type="SUPFAM" id="SSF55681">
    <property type="entry name" value="Class II aaRS and biotin synthetases"/>
    <property type="match status" value="1"/>
</dbReference>